<dbReference type="GO" id="GO:0016787">
    <property type="term" value="F:hydrolase activity"/>
    <property type="evidence" value="ECO:0007669"/>
    <property type="project" value="UniProtKB-KW"/>
</dbReference>
<keyword evidence="3" id="KW-0378">Hydrolase</keyword>
<feature type="region of interest" description="Disordered" evidence="1">
    <location>
        <begin position="1"/>
        <end position="66"/>
    </location>
</feature>
<evidence type="ECO:0000256" key="1">
    <source>
        <dbReference type="SAM" id="MobiDB-lite"/>
    </source>
</evidence>
<reference evidence="3 4" key="1">
    <citation type="journal article" date="2012" name="BMC Genomics">
        <title>Comparative genomic analysis and phylogenetic position of Theileria equi.</title>
        <authorList>
            <person name="Kappmeyer L.S."/>
            <person name="Thiagarajan M."/>
            <person name="Herndon D.R."/>
            <person name="Ramsay J.D."/>
            <person name="Caler E."/>
            <person name="Djikeng A."/>
            <person name="Gillespie J.J."/>
            <person name="Lau A.O."/>
            <person name="Roalson E.H."/>
            <person name="Silva J.C."/>
            <person name="Silva M.G."/>
            <person name="Suarez C.E."/>
            <person name="Ueti M.W."/>
            <person name="Nene V.M."/>
            <person name="Mealey R.H."/>
            <person name="Knowles D.P."/>
            <person name="Brayton K.A."/>
        </authorList>
    </citation>
    <scope>NUCLEOTIDE SEQUENCE [LARGE SCALE GENOMIC DNA]</scope>
    <source>
        <strain evidence="3 4">WA</strain>
    </source>
</reference>
<keyword evidence="4" id="KW-1185">Reference proteome</keyword>
<dbReference type="GeneID" id="15805429"/>
<dbReference type="STRING" id="1537102.L0B3A0"/>
<organism evidence="3 4">
    <name type="scientific">Theileria equi strain WA</name>
    <dbReference type="NCBI Taxonomy" id="1537102"/>
    <lineage>
        <taxon>Eukaryota</taxon>
        <taxon>Sar</taxon>
        <taxon>Alveolata</taxon>
        <taxon>Apicomplexa</taxon>
        <taxon>Aconoidasida</taxon>
        <taxon>Piroplasmida</taxon>
        <taxon>Theileriidae</taxon>
        <taxon>Theileria</taxon>
    </lineage>
</organism>
<proteinExistence type="predicted"/>
<dbReference type="GO" id="GO:0005854">
    <property type="term" value="C:nascent polypeptide-associated complex"/>
    <property type="evidence" value="ECO:0007669"/>
    <property type="project" value="InterPro"/>
</dbReference>
<name>L0B3A0_THEEQ</name>
<dbReference type="RefSeq" id="XP_004831367.1">
    <property type="nucleotide sequence ID" value="XM_004831310.1"/>
</dbReference>
<dbReference type="CDD" id="cd14278">
    <property type="entry name" value="UBA_NAC_like"/>
    <property type="match status" value="1"/>
</dbReference>
<dbReference type="InterPro" id="IPR038187">
    <property type="entry name" value="NAC_A/B_dom_sf"/>
</dbReference>
<dbReference type="EMBL" id="CP001670">
    <property type="protein sequence ID" value="AFZ81701.1"/>
    <property type="molecule type" value="Genomic_DNA"/>
</dbReference>
<dbReference type="FunFam" id="2.20.70.30:FF:000002">
    <property type="entry name" value="Nascent polypeptide-associated complex (NAC), alpha subunit"/>
    <property type="match status" value="1"/>
</dbReference>
<dbReference type="Gene3D" id="1.10.8.10">
    <property type="entry name" value="DNA helicase RuvA subunit, C-terminal domain"/>
    <property type="match status" value="1"/>
</dbReference>
<dbReference type="AlphaFoldDB" id="L0B3A0"/>
<dbReference type="EC" id="3.6.3.8" evidence="3"/>
<evidence type="ECO:0000313" key="3">
    <source>
        <dbReference type="EMBL" id="AFZ81701.1"/>
    </source>
</evidence>
<dbReference type="Pfam" id="PF19026">
    <property type="entry name" value="UBA_HYPK"/>
    <property type="match status" value="1"/>
</dbReference>
<dbReference type="InterPro" id="IPR044034">
    <property type="entry name" value="NAC-like_UBA"/>
</dbReference>
<dbReference type="OrthoDB" id="3169036at2759"/>
<evidence type="ECO:0000259" key="2">
    <source>
        <dbReference type="PROSITE" id="PS51151"/>
    </source>
</evidence>
<sequence length="199" mass="21491">MARSRTKARNPVMKVSDEESVSDASSIVDSDLEVDEKEDGKADAHGSGTKNKQSKNERKARKSMSKLGLKPVEGVTKIYIRKSKQVYFVVNKPDVFKLPNSDTYVIFGEAKIEDINGANQAEAAQRLSQLTSSIPTAADSDLAVPVTPDVPEAEAGDFTPSPADIELVIKQAGCTREQATQSLVKHKGNVIDSIMELSA</sequence>
<dbReference type="Proteomes" id="UP000031512">
    <property type="component" value="Chromosome 3"/>
</dbReference>
<dbReference type="VEuPathDB" id="PiroplasmaDB:BEWA_011190"/>
<accession>L0B3A0</accession>
<protein>
    <submittedName>
        <fullName evidence="3">Nascent polypeptide associated complex alpha subunit, putative</fullName>
        <ecNumber evidence="3">3.6.3.8</ecNumber>
    </submittedName>
</protein>
<evidence type="ECO:0000313" key="4">
    <source>
        <dbReference type="Proteomes" id="UP000031512"/>
    </source>
</evidence>
<dbReference type="CDD" id="cd22054">
    <property type="entry name" value="NAC_NACA"/>
    <property type="match status" value="1"/>
</dbReference>
<dbReference type="Gene3D" id="2.20.70.30">
    <property type="entry name" value="Nascent polypeptide-associated complex domain"/>
    <property type="match status" value="1"/>
</dbReference>
<dbReference type="SMART" id="SM01407">
    <property type="entry name" value="NAC"/>
    <property type="match status" value="1"/>
</dbReference>
<dbReference type="eggNOG" id="KOG2239">
    <property type="taxonomic scope" value="Eukaryota"/>
</dbReference>
<dbReference type="PIRSF" id="PIRSF015901">
    <property type="entry name" value="NAC_alpha"/>
    <property type="match status" value="1"/>
</dbReference>
<feature type="domain" description="NAC-A/B" evidence="2">
    <location>
        <begin position="54"/>
        <end position="119"/>
    </location>
</feature>
<dbReference type="PANTHER" id="PTHR21713">
    <property type="entry name" value="NASCENT POLYPEPTIDE ASSOCIATED COMPLEX ALPHA SUBUNIT-RELATED"/>
    <property type="match status" value="1"/>
</dbReference>
<dbReference type="PROSITE" id="PS51151">
    <property type="entry name" value="NAC_AB"/>
    <property type="match status" value="1"/>
</dbReference>
<dbReference type="KEGG" id="beq:BEWA_011190"/>
<dbReference type="InterPro" id="IPR016641">
    <property type="entry name" value="EGD2/NACA0like"/>
</dbReference>
<gene>
    <name evidence="3" type="ORF">BEWA_011190</name>
</gene>
<dbReference type="Pfam" id="PF01849">
    <property type="entry name" value="NAC"/>
    <property type="match status" value="1"/>
</dbReference>
<dbReference type="InterPro" id="IPR002715">
    <property type="entry name" value="Nas_poly-pep-assoc_cplx_dom"/>
</dbReference>